<evidence type="ECO:0000313" key="4">
    <source>
        <dbReference type="WBParaSite" id="GPUH_0000173601-mRNA-1"/>
    </source>
</evidence>
<feature type="compositionally biased region" description="Polar residues" evidence="1">
    <location>
        <begin position="159"/>
        <end position="179"/>
    </location>
</feature>
<reference evidence="2 3" key="2">
    <citation type="submission" date="2018-11" db="EMBL/GenBank/DDBJ databases">
        <authorList>
            <consortium name="Pathogen Informatics"/>
        </authorList>
    </citation>
    <scope>NUCLEOTIDE SEQUENCE [LARGE SCALE GENOMIC DNA]</scope>
</reference>
<feature type="compositionally biased region" description="Polar residues" evidence="1">
    <location>
        <begin position="227"/>
        <end position="236"/>
    </location>
</feature>
<dbReference type="Proteomes" id="UP000271098">
    <property type="component" value="Unassembled WGS sequence"/>
</dbReference>
<gene>
    <name evidence="2" type="ORF">GPUH_LOCUS1732</name>
</gene>
<accession>A0A183CZ41</accession>
<feature type="region of interest" description="Disordered" evidence="1">
    <location>
        <begin position="41"/>
        <end position="69"/>
    </location>
</feature>
<dbReference type="WBParaSite" id="GPUH_0000173601-mRNA-1">
    <property type="protein sequence ID" value="GPUH_0000173601-mRNA-1"/>
    <property type="gene ID" value="GPUH_0000173601"/>
</dbReference>
<evidence type="ECO:0000256" key="1">
    <source>
        <dbReference type="SAM" id="MobiDB-lite"/>
    </source>
</evidence>
<dbReference type="AlphaFoldDB" id="A0A183CZ41"/>
<feature type="compositionally biased region" description="Basic residues" evidence="1">
    <location>
        <begin position="44"/>
        <end position="55"/>
    </location>
</feature>
<dbReference type="EMBL" id="UYRT01002230">
    <property type="protein sequence ID" value="VDK30810.1"/>
    <property type="molecule type" value="Genomic_DNA"/>
</dbReference>
<proteinExistence type="predicted"/>
<evidence type="ECO:0000313" key="2">
    <source>
        <dbReference type="EMBL" id="VDK30810.1"/>
    </source>
</evidence>
<feature type="compositionally biased region" description="Basic and acidic residues" evidence="1">
    <location>
        <begin position="133"/>
        <end position="151"/>
    </location>
</feature>
<protein>
    <submittedName>
        <fullName evidence="2 4">Uncharacterized protein</fullName>
    </submittedName>
</protein>
<name>A0A183CZ41_9BILA</name>
<sequence length="256" mass="28059">MLCSWVELRSSKILSMVAGEVRDLTDYKTFIAVSPTRKTIQTSKKLKDRLQKPIKKSGTDPATSPDASIASAEEIFRASDTSYAIDMSRSRDPAFSPSTDYPRRTELNRSVEDAGKADVSPKASAEGSPRTENVPRRITDASHSGDSDISRVVDLSRTADITEQSLEPTRSLIDTNRSFEPTGRSADATHSRSLVLEPARSPQEKTARSPPPSTYTESLLLGPPELQQPSSNVNSSEEAKGYQHHLTKQNATKKLL</sequence>
<evidence type="ECO:0000313" key="3">
    <source>
        <dbReference type="Proteomes" id="UP000271098"/>
    </source>
</evidence>
<reference evidence="4" key="1">
    <citation type="submission" date="2016-06" db="UniProtKB">
        <authorList>
            <consortium name="WormBaseParasite"/>
        </authorList>
    </citation>
    <scope>IDENTIFICATION</scope>
</reference>
<feature type="compositionally biased region" description="Basic and acidic residues" evidence="1">
    <location>
        <begin position="101"/>
        <end position="116"/>
    </location>
</feature>
<feature type="region of interest" description="Disordered" evidence="1">
    <location>
        <begin position="88"/>
        <end position="256"/>
    </location>
</feature>
<keyword evidence="3" id="KW-1185">Reference proteome</keyword>
<organism evidence="4">
    <name type="scientific">Gongylonema pulchrum</name>
    <dbReference type="NCBI Taxonomy" id="637853"/>
    <lineage>
        <taxon>Eukaryota</taxon>
        <taxon>Metazoa</taxon>
        <taxon>Ecdysozoa</taxon>
        <taxon>Nematoda</taxon>
        <taxon>Chromadorea</taxon>
        <taxon>Rhabditida</taxon>
        <taxon>Spirurina</taxon>
        <taxon>Spiruromorpha</taxon>
        <taxon>Spiruroidea</taxon>
        <taxon>Gongylonematidae</taxon>
        <taxon>Gongylonema</taxon>
    </lineage>
</organism>